<feature type="transmembrane region" description="Helical" evidence="1">
    <location>
        <begin position="225"/>
        <end position="253"/>
    </location>
</feature>
<keyword evidence="1" id="KW-0472">Membrane</keyword>
<dbReference type="Proteomes" id="UP000295302">
    <property type="component" value="Unassembled WGS sequence"/>
</dbReference>
<feature type="domain" description="YdbS-like PH" evidence="2">
    <location>
        <begin position="80"/>
        <end position="159"/>
    </location>
</feature>
<keyword evidence="1" id="KW-0812">Transmembrane</keyword>
<feature type="transmembrane region" description="Helical" evidence="1">
    <location>
        <begin position="24"/>
        <end position="45"/>
    </location>
</feature>
<comment type="caution">
    <text evidence="3">The sequence shown here is derived from an EMBL/GenBank/DDBJ whole genome shotgun (WGS) entry which is preliminary data.</text>
</comment>
<gene>
    <name evidence="3" type="ORF">E1286_14930</name>
</gene>
<name>A0A4R4YY74_9ACTN</name>
<accession>A0A4R4YY74</accession>
<reference evidence="3 4" key="1">
    <citation type="submission" date="2019-03" db="EMBL/GenBank/DDBJ databases">
        <title>Draft genome sequences of novel Actinobacteria.</title>
        <authorList>
            <person name="Sahin N."/>
            <person name="Ay H."/>
            <person name="Saygin H."/>
        </authorList>
    </citation>
    <scope>NUCLEOTIDE SEQUENCE [LARGE SCALE GENOMIC DNA]</scope>
    <source>
        <strain evidence="3 4">CH32</strain>
    </source>
</reference>
<evidence type="ECO:0000313" key="4">
    <source>
        <dbReference type="Proteomes" id="UP000295302"/>
    </source>
</evidence>
<evidence type="ECO:0000313" key="3">
    <source>
        <dbReference type="EMBL" id="TDD48672.1"/>
    </source>
</evidence>
<sequence>MSTSAGERVADGEHGWRRLSRRSLWASAVKSLAIVAGATAGLVRFLTEQDWTFAGIAAACAGAAVLIVLAVVAYDAARLRASRWRLTPERLELLSGVTTRRHRSIPRERVRSVDLRADPVNRMFGLTVVKVGTGEHAGDDTELALDPLARHEAEALRRTLLRQEEDAPEHGPLAELRWSWLRYAPLSVWTFTGAAVVLGALYKVFTSFGAKSLVTRAATALWEWIAAQPLLAVPVLLVVNTAVGVLGAALLFAESWGRYRLDREPGRLRLRRGLLTTRSLTLEERRLRGVEVGEPLLLRLGGAARVRAIATGLGKAAEGETEDVAALAPP</sequence>
<keyword evidence="4" id="KW-1185">Reference proteome</keyword>
<proteinExistence type="predicted"/>
<dbReference type="EMBL" id="SMKQ01000036">
    <property type="protein sequence ID" value="TDD48672.1"/>
    <property type="molecule type" value="Genomic_DNA"/>
</dbReference>
<evidence type="ECO:0000256" key="1">
    <source>
        <dbReference type="SAM" id="Phobius"/>
    </source>
</evidence>
<keyword evidence="1" id="KW-1133">Transmembrane helix</keyword>
<feature type="transmembrane region" description="Helical" evidence="1">
    <location>
        <begin position="51"/>
        <end position="74"/>
    </location>
</feature>
<feature type="transmembrane region" description="Helical" evidence="1">
    <location>
        <begin position="186"/>
        <end position="205"/>
    </location>
</feature>
<dbReference type="AlphaFoldDB" id="A0A4R4YY74"/>
<feature type="non-terminal residue" evidence="3">
    <location>
        <position position="330"/>
    </location>
</feature>
<evidence type="ECO:0000259" key="2">
    <source>
        <dbReference type="Pfam" id="PF03703"/>
    </source>
</evidence>
<dbReference type="PANTHER" id="PTHR34473:SF2">
    <property type="entry name" value="UPF0699 TRANSMEMBRANE PROTEIN YDBT"/>
    <property type="match status" value="1"/>
</dbReference>
<dbReference type="Pfam" id="PF03703">
    <property type="entry name" value="bPH_2"/>
    <property type="match status" value="1"/>
</dbReference>
<dbReference type="PANTHER" id="PTHR34473">
    <property type="entry name" value="UPF0699 TRANSMEMBRANE PROTEIN YDBS"/>
    <property type="match status" value="1"/>
</dbReference>
<protein>
    <recommendedName>
        <fullName evidence="2">YdbS-like PH domain-containing protein</fullName>
    </recommendedName>
</protein>
<dbReference type="InterPro" id="IPR005182">
    <property type="entry name" value="YdbS-like_PH"/>
</dbReference>
<organism evidence="3 4">
    <name type="scientific">Nonomuraea terrae</name>
    <dbReference type="NCBI Taxonomy" id="2530383"/>
    <lineage>
        <taxon>Bacteria</taxon>
        <taxon>Bacillati</taxon>
        <taxon>Actinomycetota</taxon>
        <taxon>Actinomycetes</taxon>
        <taxon>Streptosporangiales</taxon>
        <taxon>Streptosporangiaceae</taxon>
        <taxon>Nonomuraea</taxon>
    </lineage>
</organism>
<dbReference type="RefSeq" id="WP_165969738.1">
    <property type="nucleotide sequence ID" value="NZ_SMKQ01000036.1"/>
</dbReference>